<evidence type="ECO:0000313" key="6">
    <source>
        <dbReference type="EMBL" id="MDF0602955.1"/>
    </source>
</evidence>
<dbReference type="Pfam" id="PF13426">
    <property type="entry name" value="PAS_9"/>
    <property type="match status" value="1"/>
</dbReference>
<dbReference type="Gene3D" id="3.30.450.20">
    <property type="entry name" value="PAS domain"/>
    <property type="match status" value="1"/>
</dbReference>
<keyword evidence="2" id="KW-0288">FMN</keyword>
<dbReference type="Proteomes" id="UP001220964">
    <property type="component" value="Unassembled WGS sequence"/>
</dbReference>
<dbReference type="PANTHER" id="PTHR47429">
    <property type="entry name" value="PROTEIN TWIN LOV 1"/>
    <property type="match status" value="1"/>
</dbReference>
<dbReference type="SMART" id="SM00387">
    <property type="entry name" value="HATPase_c"/>
    <property type="match status" value="1"/>
</dbReference>
<evidence type="ECO:0000313" key="7">
    <source>
        <dbReference type="Proteomes" id="UP001220964"/>
    </source>
</evidence>
<dbReference type="SUPFAM" id="SSF55874">
    <property type="entry name" value="ATPase domain of HSP90 chaperone/DNA topoisomerase II/histidine kinase"/>
    <property type="match status" value="1"/>
</dbReference>
<dbReference type="NCBIfam" id="TIGR00229">
    <property type="entry name" value="sensory_box"/>
    <property type="match status" value="1"/>
</dbReference>
<feature type="domain" description="PAC" evidence="5">
    <location>
        <begin position="83"/>
        <end position="137"/>
    </location>
</feature>
<dbReference type="InterPro" id="IPR005467">
    <property type="entry name" value="His_kinase_dom"/>
</dbReference>
<protein>
    <submittedName>
        <fullName evidence="6">PAS domain-containing protein</fullName>
    </submittedName>
</protein>
<reference evidence="6" key="1">
    <citation type="submission" date="2023-03" db="EMBL/GenBank/DDBJ databases">
        <title>Multiphase analysis and comparison of six strains from genera Psychromarinibacter, Lutimaribacter, and Maritimibacter, including a novel species: Psychromarinibacter sediminicola sp. nov.</title>
        <authorList>
            <person name="Wang Y.-H."/>
            <person name="Ye M.-Q."/>
            <person name="Du Z.-J."/>
        </authorList>
    </citation>
    <scope>NUCLEOTIDE SEQUENCE</scope>
    <source>
        <strain evidence="6">C21-152</strain>
    </source>
</reference>
<dbReference type="SUPFAM" id="SSF55785">
    <property type="entry name" value="PYP-like sensor domain (PAS domain)"/>
    <property type="match status" value="1"/>
</dbReference>
<keyword evidence="3" id="KW-0157">Chromophore</keyword>
<organism evidence="6 7">
    <name type="scientific">Psychromarinibacter sediminicola</name>
    <dbReference type="NCBI Taxonomy" id="3033385"/>
    <lineage>
        <taxon>Bacteria</taxon>
        <taxon>Pseudomonadati</taxon>
        <taxon>Pseudomonadota</taxon>
        <taxon>Alphaproteobacteria</taxon>
        <taxon>Rhodobacterales</taxon>
        <taxon>Paracoccaceae</taxon>
        <taxon>Psychromarinibacter</taxon>
    </lineage>
</organism>
<accession>A0AAE3NXV8</accession>
<dbReference type="EMBL" id="JARGYC010000067">
    <property type="protein sequence ID" value="MDF0602955.1"/>
    <property type="molecule type" value="Genomic_DNA"/>
</dbReference>
<sequence>MAKAEHGSGERMLKAAIRDSPFAMIITDPRLEDSPVTYVNEAFQRLTLYSREYALGRNCRFLQGPETDPADVARLRSGLTTDREFEVTLVNHKADGTPFRNQVLIAPIHGPDGELTAHFGLLREVADDTGAAEAGAEQTLALLRELQHRVKNHLSMIVSMIRIQAKREVTPESLKAVSRRIEALALLYEELLNDGTNGDGDGDGDGRREIDTGAYLSRIASVVSGLQPRAAIRVNVECEEIRLPFDHAARLGLLLSEFLTNALEHAFEGRKSGYVDVRFSRTSGGGVRLTVEDDGIGLPEGSDWPFGAPSIERQRERAAQDEGTLDTTGHGRKSGVGGSIVAALIDSLGASLALTRPKRGTIVTVDLEGGD</sequence>
<dbReference type="RefSeq" id="WP_275569077.1">
    <property type="nucleotide sequence ID" value="NZ_JARGYC010000067.1"/>
</dbReference>
<dbReference type="InterPro" id="IPR011495">
    <property type="entry name" value="Sig_transdc_His_kin_sub2_dim/P"/>
</dbReference>
<evidence type="ECO:0000259" key="4">
    <source>
        <dbReference type="PROSITE" id="PS50109"/>
    </source>
</evidence>
<dbReference type="Pfam" id="PF07568">
    <property type="entry name" value="HisKA_2"/>
    <property type="match status" value="1"/>
</dbReference>
<dbReference type="InterPro" id="IPR035965">
    <property type="entry name" value="PAS-like_dom_sf"/>
</dbReference>
<keyword evidence="7" id="KW-1185">Reference proteome</keyword>
<dbReference type="PROSITE" id="PS50113">
    <property type="entry name" value="PAC"/>
    <property type="match status" value="1"/>
</dbReference>
<dbReference type="PANTHER" id="PTHR47429:SF2">
    <property type="entry name" value="PROTEIN TWIN LOV 1"/>
    <property type="match status" value="1"/>
</dbReference>
<proteinExistence type="predicted"/>
<dbReference type="Pfam" id="PF02518">
    <property type="entry name" value="HATPase_c"/>
    <property type="match status" value="1"/>
</dbReference>
<dbReference type="InterPro" id="IPR000700">
    <property type="entry name" value="PAS-assoc_C"/>
</dbReference>
<dbReference type="InterPro" id="IPR036890">
    <property type="entry name" value="HATPase_C_sf"/>
</dbReference>
<evidence type="ECO:0000256" key="2">
    <source>
        <dbReference type="ARBA" id="ARBA00022643"/>
    </source>
</evidence>
<name>A0AAE3NXV8_9RHOB</name>
<dbReference type="Gene3D" id="3.30.565.10">
    <property type="entry name" value="Histidine kinase-like ATPase, C-terminal domain"/>
    <property type="match status" value="1"/>
</dbReference>
<dbReference type="AlphaFoldDB" id="A0AAE3NXV8"/>
<dbReference type="CDD" id="cd00130">
    <property type="entry name" value="PAS"/>
    <property type="match status" value="1"/>
</dbReference>
<gene>
    <name evidence="6" type="ORF">P1J78_19605</name>
</gene>
<evidence type="ECO:0000256" key="1">
    <source>
        <dbReference type="ARBA" id="ARBA00022630"/>
    </source>
</evidence>
<feature type="domain" description="Histidine kinase" evidence="4">
    <location>
        <begin position="145"/>
        <end position="371"/>
    </location>
</feature>
<keyword evidence="1" id="KW-0285">Flavoprotein</keyword>
<dbReference type="InterPro" id="IPR000014">
    <property type="entry name" value="PAS"/>
</dbReference>
<comment type="caution">
    <text evidence="6">The sequence shown here is derived from an EMBL/GenBank/DDBJ whole genome shotgun (WGS) entry which is preliminary data.</text>
</comment>
<evidence type="ECO:0000259" key="5">
    <source>
        <dbReference type="PROSITE" id="PS50113"/>
    </source>
</evidence>
<evidence type="ECO:0000256" key="3">
    <source>
        <dbReference type="ARBA" id="ARBA00022991"/>
    </source>
</evidence>
<dbReference type="InterPro" id="IPR003594">
    <property type="entry name" value="HATPase_dom"/>
</dbReference>
<dbReference type="PROSITE" id="PS50109">
    <property type="entry name" value="HIS_KIN"/>
    <property type="match status" value="1"/>
</dbReference>